<evidence type="ECO:0000313" key="7">
    <source>
        <dbReference type="EMBL" id="MBC5634876.1"/>
    </source>
</evidence>
<evidence type="ECO:0000256" key="4">
    <source>
        <dbReference type="ARBA" id="ARBA00022490"/>
    </source>
</evidence>
<dbReference type="InterPro" id="IPR036388">
    <property type="entry name" value="WH-like_DNA-bd_sf"/>
</dbReference>
<dbReference type="InterPro" id="IPR053924">
    <property type="entry name" value="RecX_HTH_2nd"/>
</dbReference>
<comment type="similarity">
    <text evidence="2 5">Belongs to the RecX family.</text>
</comment>
<evidence type="ECO:0000256" key="2">
    <source>
        <dbReference type="ARBA" id="ARBA00009695"/>
    </source>
</evidence>
<comment type="caution">
    <text evidence="7">The sequence shown here is derived from an EMBL/GenBank/DDBJ whole genome shotgun (WGS) entry which is preliminary data.</text>
</comment>
<accession>A0ABR7DTS2</accession>
<evidence type="ECO:0000313" key="8">
    <source>
        <dbReference type="Proteomes" id="UP000651475"/>
    </source>
</evidence>
<evidence type="ECO:0000256" key="5">
    <source>
        <dbReference type="HAMAP-Rule" id="MF_01114"/>
    </source>
</evidence>
<dbReference type="Pfam" id="PF02631">
    <property type="entry name" value="RecX_HTH2"/>
    <property type="match status" value="1"/>
</dbReference>
<proteinExistence type="inferred from homology"/>
<dbReference type="HAMAP" id="MF_01114">
    <property type="entry name" value="RecX"/>
    <property type="match status" value="1"/>
</dbReference>
<name>A0ABR7DTS2_9BACT</name>
<dbReference type="EMBL" id="JACOOJ010000054">
    <property type="protein sequence ID" value="MBC5634876.1"/>
    <property type="molecule type" value="Genomic_DNA"/>
</dbReference>
<keyword evidence="8" id="KW-1185">Reference proteome</keyword>
<comment type="function">
    <text evidence="5">Modulates RecA activity.</text>
</comment>
<sequence length="166" mass="19301">MKQASESEMLHRAAAYCSASERCIQDVEKKIKAAGLTGEESDRIVARLLKERFIDESRFARYFVNDKLRFNKWGRVKINYEMQRKGIPSDIRSEALANIDEQEYQSILLSLLKSKKKATRGKDDRDVYTKLLRFAAGRGFEMREAGRCLKQLFNSSGYEEYDSDDY</sequence>
<evidence type="ECO:0000256" key="1">
    <source>
        <dbReference type="ARBA" id="ARBA00004496"/>
    </source>
</evidence>
<dbReference type="PANTHER" id="PTHR33602:SF1">
    <property type="entry name" value="REGULATORY PROTEIN RECX FAMILY PROTEIN"/>
    <property type="match status" value="1"/>
</dbReference>
<feature type="domain" description="RecX second three-helical" evidence="6">
    <location>
        <begin position="55"/>
        <end position="96"/>
    </location>
</feature>
<evidence type="ECO:0000256" key="3">
    <source>
        <dbReference type="ARBA" id="ARBA00018111"/>
    </source>
</evidence>
<comment type="subcellular location">
    <subcellularLocation>
        <location evidence="1 5">Cytoplasm</location>
    </subcellularLocation>
</comment>
<gene>
    <name evidence="5" type="primary">recX</name>
    <name evidence="7" type="ORF">H8S65_19225</name>
</gene>
<protein>
    <recommendedName>
        <fullName evidence="3 5">Regulatory protein RecX</fullName>
    </recommendedName>
</protein>
<evidence type="ECO:0000259" key="6">
    <source>
        <dbReference type="Pfam" id="PF02631"/>
    </source>
</evidence>
<dbReference type="PANTHER" id="PTHR33602">
    <property type="entry name" value="REGULATORY PROTEIN RECX FAMILY PROTEIN"/>
    <property type="match status" value="1"/>
</dbReference>
<reference evidence="7 8" key="1">
    <citation type="submission" date="2020-08" db="EMBL/GenBank/DDBJ databases">
        <title>Genome public.</title>
        <authorList>
            <person name="Liu C."/>
            <person name="Sun Q."/>
        </authorList>
    </citation>
    <scope>NUCLEOTIDE SEQUENCE [LARGE SCALE GENOMIC DNA]</scope>
    <source>
        <strain evidence="7 8">NSJ-79</strain>
    </source>
</reference>
<dbReference type="RefSeq" id="WP_186931442.1">
    <property type="nucleotide sequence ID" value="NZ_JACOOJ010000054.1"/>
</dbReference>
<keyword evidence="4 5" id="KW-0963">Cytoplasm</keyword>
<dbReference type="InterPro" id="IPR003783">
    <property type="entry name" value="Regulatory_RecX"/>
</dbReference>
<organism evidence="7 8">
    <name type="scientific">Parabacteroides hominis</name>
    <dbReference type="NCBI Taxonomy" id="2763057"/>
    <lineage>
        <taxon>Bacteria</taxon>
        <taxon>Pseudomonadati</taxon>
        <taxon>Bacteroidota</taxon>
        <taxon>Bacteroidia</taxon>
        <taxon>Bacteroidales</taxon>
        <taxon>Tannerellaceae</taxon>
        <taxon>Parabacteroides</taxon>
    </lineage>
</organism>
<dbReference type="Gene3D" id="1.10.10.10">
    <property type="entry name" value="Winged helix-like DNA-binding domain superfamily/Winged helix DNA-binding domain"/>
    <property type="match status" value="1"/>
</dbReference>
<dbReference type="Proteomes" id="UP000651475">
    <property type="component" value="Unassembled WGS sequence"/>
</dbReference>